<accession>A0A9P6I870</accession>
<gene>
    <name evidence="2" type="ORF">CkaCkLH20_05222</name>
</gene>
<reference evidence="2" key="1">
    <citation type="submission" date="2020-03" db="EMBL/GenBank/DDBJ databases">
        <authorList>
            <person name="He L."/>
        </authorList>
    </citation>
    <scope>NUCLEOTIDE SEQUENCE</scope>
    <source>
        <strain evidence="2">CkLH20</strain>
    </source>
</reference>
<evidence type="ECO:0000313" key="3">
    <source>
        <dbReference type="Proteomes" id="UP000781932"/>
    </source>
</evidence>
<name>A0A9P6I870_9PEZI</name>
<dbReference type="EMBL" id="JAATWM020000014">
    <property type="protein sequence ID" value="KAF9877522.1"/>
    <property type="molecule type" value="Genomic_DNA"/>
</dbReference>
<dbReference type="OrthoDB" id="2123952at2759"/>
<dbReference type="AlphaFoldDB" id="A0A9P6I870"/>
<feature type="region of interest" description="Disordered" evidence="1">
    <location>
        <begin position="1"/>
        <end position="23"/>
    </location>
</feature>
<dbReference type="RefSeq" id="XP_038746983.1">
    <property type="nucleotide sequence ID" value="XM_038887941.1"/>
</dbReference>
<organism evidence="2 3">
    <name type="scientific">Colletotrichum karsti</name>
    <dbReference type="NCBI Taxonomy" id="1095194"/>
    <lineage>
        <taxon>Eukaryota</taxon>
        <taxon>Fungi</taxon>
        <taxon>Dikarya</taxon>
        <taxon>Ascomycota</taxon>
        <taxon>Pezizomycotina</taxon>
        <taxon>Sordariomycetes</taxon>
        <taxon>Hypocreomycetidae</taxon>
        <taxon>Glomerellales</taxon>
        <taxon>Glomerellaceae</taxon>
        <taxon>Colletotrichum</taxon>
        <taxon>Colletotrichum boninense species complex</taxon>
    </lineage>
</organism>
<evidence type="ECO:0008006" key="4">
    <source>
        <dbReference type="Google" id="ProtNLM"/>
    </source>
</evidence>
<evidence type="ECO:0000256" key="1">
    <source>
        <dbReference type="SAM" id="MobiDB-lite"/>
    </source>
</evidence>
<dbReference type="PANTHER" id="PTHR47431:SF5">
    <property type="entry name" value="ZN(II)2CYS6 TRANSCRIPTION FACTOR (EUROFUNG)"/>
    <property type="match status" value="1"/>
</dbReference>
<evidence type="ECO:0000313" key="2">
    <source>
        <dbReference type="EMBL" id="KAF9877522.1"/>
    </source>
</evidence>
<dbReference type="GeneID" id="62161015"/>
<protein>
    <recommendedName>
        <fullName evidence="4">Transcription factor domain-containing protein</fullName>
    </recommendedName>
</protein>
<proteinExistence type="predicted"/>
<dbReference type="PANTHER" id="PTHR47431">
    <property type="entry name" value="ZN(II)2CYS6 TRANSCRIPTION FACTOR (EUROFUNG)-RELATED"/>
    <property type="match status" value="1"/>
</dbReference>
<sequence>MRSNTVPAHPVAENLNDTFTHDDSQNVAASDTLLSTDGIANDLYQNPPGGFLPSLFDDTLDVSQFDSIFRGDSEDDLDNFFANLFSLPSFPRASVGEPSGLAEAASPVHGYTSDADVLGDYYTHLHNSLPLLPPPPSARTTSSSSSAAYNPSSPLLLSLLSILTLIPATNTQPPDPSLKSTAESLAQKALAAIDTFIPSTSPSTLHAHLPQSFETALTYCVLSLFQYLHRGDIEEMTRLAEKGFELARRLVEEGVERYEGVYDEALRRMWWMSYVCLCQASISWRQYILAEETLVSATLLLVALIKGIPSESAIPSFNRNIHLLESLITHQLDALAPCTSIEDGQQHQDPESKLEASLGVTSRIRLMSARIKLHRYRAFISNIPILRIFESLLQPTTESQQHTQPIPSHRERHLENVARVFPFAREDSLRICVDSATTIAVDLEGLVRIGCSGTVPCPPSEG</sequence>
<dbReference type="Proteomes" id="UP000781932">
    <property type="component" value="Unassembled WGS sequence"/>
</dbReference>
<comment type="caution">
    <text evidence="2">The sequence shown here is derived from an EMBL/GenBank/DDBJ whole genome shotgun (WGS) entry which is preliminary data.</text>
</comment>
<reference evidence="2" key="2">
    <citation type="submission" date="2020-11" db="EMBL/GenBank/DDBJ databases">
        <title>Whole genome sequencing of Colletotrichum sp.</title>
        <authorList>
            <person name="Li H."/>
        </authorList>
    </citation>
    <scope>NUCLEOTIDE SEQUENCE</scope>
    <source>
        <strain evidence="2">CkLH20</strain>
    </source>
</reference>
<keyword evidence="3" id="KW-1185">Reference proteome</keyword>